<dbReference type="EMBL" id="BAAFHN010000005">
    <property type="protein sequence ID" value="GAB0172417.1"/>
    <property type="molecule type" value="Genomic_DNA"/>
</dbReference>
<dbReference type="InterPro" id="IPR016162">
    <property type="entry name" value="Ald_DH_N"/>
</dbReference>
<gene>
    <name evidence="7" type="ORF">NHP164001_04300</name>
</gene>
<dbReference type="PANTHER" id="PTHR43570:SF16">
    <property type="entry name" value="ALDEHYDE DEHYDROGENASE TYPE III, ISOFORM Q"/>
    <property type="match status" value="1"/>
</dbReference>
<evidence type="ECO:0000256" key="3">
    <source>
        <dbReference type="PIRNR" id="PIRNR036492"/>
    </source>
</evidence>
<feature type="active site" evidence="4">
    <location>
        <position position="211"/>
    </location>
</feature>
<proteinExistence type="inferred from homology"/>
<evidence type="ECO:0000313" key="8">
    <source>
        <dbReference type="Proteomes" id="UP001562457"/>
    </source>
</evidence>
<dbReference type="InterPro" id="IPR016163">
    <property type="entry name" value="Ald_DH_C"/>
</dbReference>
<comment type="similarity">
    <text evidence="1 3 5">Belongs to the aldehyde dehydrogenase family.</text>
</comment>
<dbReference type="SUPFAM" id="SSF53720">
    <property type="entry name" value="ALDH-like"/>
    <property type="match status" value="1"/>
</dbReference>
<dbReference type="InterPro" id="IPR016161">
    <property type="entry name" value="Ald_DH/histidinol_DH"/>
</dbReference>
<name>A0ABQ0D277_9HELI</name>
<dbReference type="Gene3D" id="3.40.605.10">
    <property type="entry name" value="Aldehyde Dehydrogenase, Chain A, domain 1"/>
    <property type="match status" value="1"/>
</dbReference>
<dbReference type="InterPro" id="IPR029510">
    <property type="entry name" value="Ald_DH_CS_GLU"/>
</dbReference>
<evidence type="ECO:0000313" key="7">
    <source>
        <dbReference type="EMBL" id="GAB0172417.1"/>
    </source>
</evidence>
<feature type="domain" description="Aldehyde dehydrogenase" evidence="6">
    <location>
        <begin position="3"/>
        <end position="457"/>
    </location>
</feature>
<dbReference type="InterPro" id="IPR015590">
    <property type="entry name" value="Aldehyde_DH_dom"/>
</dbReference>
<keyword evidence="2 3" id="KW-0560">Oxidoreductase</keyword>
<comment type="caution">
    <text evidence="7">The sequence shown here is derived from an EMBL/GenBank/DDBJ whole genome shotgun (WGS) entry which is preliminary data.</text>
</comment>
<evidence type="ECO:0000256" key="4">
    <source>
        <dbReference type="PROSITE-ProRule" id="PRU10007"/>
    </source>
</evidence>
<dbReference type="PIRSF" id="PIRSF036492">
    <property type="entry name" value="ALDH"/>
    <property type="match status" value="1"/>
</dbReference>
<evidence type="ECO:0000256" key="5">
    <source>
        <dbReference type="RuleBase" id="RU003345"/>
    </source>
</evidence>
<dbReference type="Pfam" id="PF00171">
    <property type="entry name" value="Aldedh"/>
    <property type="match status" value="1"/>
</dbReference>
<sequence length="491" mass="55487">MQQEISTIIQEQKQYFLSRATQNLTARIHLLSLLEKTIKKYENEIINALFLDLNKCQEEAYMSELIQVYEEIKAAKKWIKTISKPKIVKTPLSHFGGKSKIYYDPYGVVLIISPWNYPINLSLNPLIGAIACGNCVVLKPSEYAPNCARILEKILQEVFSNNHVAVIQGDSEIGAKLLEQKFDYIFFTGSVNIGRIVMQEAAKNLTPISLELGGKNPCIVEDSTNLKITAKRIIWGKLLNTGQTCIAPDYLLIKEDLKDAIISELINAIVSLYAPNAQDIIPAILSNQEYGKIISLRHFKRIESLLNNTIINLEEECIIFGGILEESKLKISPTLINMGDINTYLEAQKNNDALCKLNILNEEIFAPILPIFTYKNLEECKTFIQGFEKPLALYLFSNNKDKQNHIINTLSFGGGCINDCIMQVANNHLPFGGVGNSGIRNYHGKYSAKTFAREKSIYQAPFFDMPLRYPPFKKKIFGFEKIKILKKIFGV</sequence>
<dbReference type="PROSITE" id="PS00070">
    <property type="entry name" value="ALDEHYDE_DEHYDR_CYS"/>
    <property type="match status" value="1"/>
</dbReference>
<accession>A0ABQ0D277</accession>
<dbReference type="InterPro" id="IPR012394">
    <property type="entry name" value="Aldehyde_DH_NAD(P)"/>
</dbReference>
<evidence type="ECO:0000256" key="1">
    <source>
        <dbReference type="ARBA" id="ARBA00009986"/>
    </source>
</evidence>
<keyword evidence="8" id="KW-1185">Reference proteome</keyword>
<protein>
    <recommendedName>
        <fullName evidence="3">Aldehyde dehydrogenase</fullName>
    </recommendedName>
</protein>
<dbReference type="Proteomes" id="UP001562457">
    <property type="component" value="Unassembled WGS sequence"/>
</dbReference>
<dbReference type="RefSeq" id="WP_369607181.1">
    <property type="nucleotide sequence ID" value="NZ_BAAFHN010000005.1"/>
</dbReference>
<reference evidence="7 8" key="1">
    <citation type="submission" date="2024-06" db="EMBL/GenBank/DDBJ databases">
        <title>Draft genome sequence of Helicobacter trogontum NHP16-4001.</title>
        <authorList>
            <person name="Rimbara E."/>
            <person name="Suzuki M."/>
        </authorList>
    </citation>
    <scope>NUCLEOTIDE SEQUENCE [LARGE SCALE GENOMIC DNA]</scope>
    <source>
        <strain evidence="7 8">NHP16-4001</strain>
    </source>
</reference>
<dbReference type="InterPro" id="IPR016160">
    <property type="entry name" value="Ald_DH_CS_CYS"/>
</dbReference>
<dbReference type="PROSITE" id="PS00687">
    <property type="entry name" value="ALDEHYDE_DEHYDR_GLU"/>
    <property type="match status" value="1"/>
</dbReference>
<organism evidence="7 8">
    <name type="scientific">Helicobacter trogontum</name>
    <dbReference type="NCBI Taxonomy" id="50960"/>
    <lineage>
        <taxon>Bacteria</taxon>
        <taxon>Pseudomonadati</taxon>
        <taxon>Campylobacterota</taxon>
        <taxon>Epsilonproteobacteria</taxon>
        <taxon>Campylobacterales</taxon>
        <taxon>Helicobacteraceae</taxon>
        <taxon>Helicobacter</taxon>
    </lineage>
</organism>
<dbReference type="Gene3D" id="3.40.309.10">
    <property type="entry name" value="Aldehyde Dehydrogenase, Chain A, domain 2"/>
    <property type="match status" value="1"/>
</dbReference>
<dbReference type="PANTHER" id="PTHR43570">
    <property type="entry name" value="ALDEHYDE DEHYDROGENASE"/>
    <property type="match status" value="1"/>
</dbReference>
<evidence type="ECO:0000256" key="2">
    <source>
        <dbReference type="ARBA" id="ARBA00023002"/>
    </source>
</evidence>
<evidence type="ECO:0000259" key="6">
    <source>
        <dbReference type="Pfam" id="PF00171"/>
    </source>
</evidence>